<dbReference type="AlphaFoldDB" id="A0A2G0CFP3"/>
<dbReference type="EMBL" id="PDLO01000003">
    <property type="protein sequence ID" value="PHK98782.1"/>
    <property type="molecule type" value="Genomic_DNA"/>
</dbReference>
<name>A0A2G0CFP3_9BACT</name>
<keyword evidence="2" id="KW-1185">Reference proteome</keyword>
<dbReference type="OrthoDB" id="1523452at2"/>
<organism evidence="1 2">
    <name type="scientific">Neolewinella marina</name>
    <dbReference type="NCBI Taxonomy" id="438751"/>
    <lineage>
        <taxon>Bacteria</taxon>
        <taxon>Pseudomonadati</taxon>
        <taxon>Bacteroidota</taxon>
        <taxon>Saprospiria</taxon>
        <taxon>Saprospirales</taxon>
        <taxon>Lewinellaceae</taxon>
        <taxon>Neolewinella</taxon>
    </lineage>
</organism>
<protein>
    <recommendedName>
        <fullName evidence="3">WbqC-like protein</fullName>
    </recommendedName>
</protein>
<dbReference type="InterPro" id="IPR014985">
    <property type="entry name" value="WbqC"/>
</dbReference>
<evidence type="ECO:0008006" key="3">
    <source>
        <dbReference type="Google" id="ProtNLM"/>
    </source>
</evidence>
<reference evidence="1 2" key="1">
    <citation type="submission" date="2017-10" db="EMBL/GenBank/DDBJ databases">
        <title>The draft genome sequence of Lewinella marina KCTC 32374.</title>
        <authorList>
            <person name="Wang K."/>
        </authorList>
    </citation>
    <scope>NUCLEOTIDE SEQUENCE [LARGE SCALE GENOMIC DNA]</scope>
    <source>
        <strain evidence="1 2">MKG-38</strain>
    </source>
</reference>
<dbReference type="Proteomes" id="UP000226437">
    <property type="component" value="Unassembled WGS sequence"/>
</dbReference>
<comment type="caution">
    <text evidence="1">The sequence shown here is derived from an EMBL/GenBank/DDBJ whole genome shotgun (WGS) entry which is preliminary data.</text>
</comment>
<gene>
    <name evidence="1" type="ORF">CGL56_09980</name>
</gene>
<sequence length="203" mass="22867">MCLTPVLIQRPNNLLTTPTAYFPPTSWFLAALRAGMWQWEAHENYQKGGWRNRCRIAGANGPLLLSVPLEGGKHRQMPIREVRVSHHSDWQRQHAQAIRSAYGRAPYFEHYGDPILESLLQPATLLYEFNYRLTGRILELLGGPVELVDTTAFRGADAGAVPGPEAVPAYRQVFEERYGFQPDLSVLDALFCLGPELLLLPND</sequence>
<accession>A0A2G0CFP3</accession>
<evidence type="ECO:0000313" key="2">
    <source>
        <dbReference type="Proteomes" id="UP000226437"/>
    </source>
</evidence>
<evidence type="ECO:0000313" key="1">
    <source>
        <dbReference type="EMBL" id="PHK98782.1"/>
    </source>
</evidence>
<proteinExistence type="predicted"/>
<dbReference type="Pfam" id="PF08889">
    <property type="entry name" value="WbqC"/>
    <property type="match status" value="1"/>
</dbReference>